<organism evidence="1 2">
    <name type="scientific">Myroides profundi</name>
    <dbReference type="NCBI Taxonomy" id="480520"/>
    <lineage>
        <taxon>Bacteria</taxon>
        <taxon>Pseudomonadati</taxon>
        <taxon>Bacteroidota</taxon>
        <taxon>Flavobacteriia</taxon>
        <taxon>Flavobacteriales</taxon>
        <taxon>Flavobacteriaceae</taxon>
        <taxon>Myroides</taxon>
    </lineage>
</organism>
<dbReference type="RefSeq" id="WP_041890578.1">
    <property type="nucleotide sequence ID" value="NZ_CP010817.1"/>
</dbReference>
<protein>
    <submittedName>
        <fullName evidence="1">Uncharacterized protein</fullName>
    </submittedName>
</protein>
<comment type="caution">
    <text evidence="1">The sequence shown here is derived from an EMBL/GenBank/DDBJ whole genome shotgun (WGS) entry which is preliminary data.</text>
</comment>
<accession>A0AAJ4W4G1</accession>
<reference evidence="1 2" key="1">
    <citation type="submission" date="2016-10" db="EMBL/GenBank/DDBJ databases">
        <authorList>
            <person name="Varghese N."/>
            <person name="Submissions S."/>
        </authorList>
    </citation>
    <scope>NUCLEOTIDE SEQUENCE [LARGE SCALE GENOMIC DNA]</scope>
    <source>
        <strain evidence="2">DSM 19823 / KCTC 23066 / CCTCC M 208030 / D25</strain>
    </source>
</reference>
<proteinExistence type="predicted"/>
<dbReference type="KEGG" id="mpw:MPR_1354"/>
<dbReference type="AlphaFoldDB" id="A0AAJ4W4G1"/>
<sequence>MKTNITKQELNEGLINVRSAYRLIFEHQKRVLNTIDYIKDKFGMKADGGNKFFSDPISIKRADYPEVWTSSGMWAWDFLYSYCFEFYFGNQEIKIDDLSFRFDLSVVQVSDTGFWDSENEHKTELDTQTFNAVKSSESYFVFVFESKIDGAESYWNDKDKLGKELYPFLESKENFKVFDTTNGKCQNSKFLMIKYNMSDFIDQQATDIVINQYKSFVFNHTKLEL</sequence>
<evidence type="ECO:0000313" key="1">
    <source>
        <dbReference type="EMBL" id="SEQ93404.1"/>
    </source>
</evidence>
<gene>
    <name evidence="1" type="ORF">SAMN04488089_107154</name>
</gene>
<name>A0AAJ4W4G1_MYRPR</name>
<dbReference type="Proteomes" id="UP000183496">
    <property type="component" value="Unassembled WGS sequence"/>
</dbReference>
<evidence type="ECO:0000313" key="2">
    <source>
        <dbReference type="Proteomes" id="UP000183496"/>
    </source>
</evidence>
<dbReference type="EMBL" id="FOFY01000007">
    <property type="protein sequence ID" value="SEQ93404.1"/>
    <property type="molecule type" value="Genomic_DNA"/>
</dbReference>
<keyword evidence="2" id="KW-1185">Reference proteome</keyword>